<feature type="compositionally biased region" description="Polar residues" evidence="1">
    <location>
        <begin position="1"/>
        <end position="18"/>
    </location>
</feature>
<protein>
    <submittedName>
        <fullName evidence="2">Uncharacterized protein</fullName>
    </submittedName>
</protein>
<evidence type="ECO:0000313" key="3">
    <source>
        <dbReference type="Proteomes" id="UP000187203"/>
    </source>
</evidence>
<organism evidence="2 3">
    <name type="scientific">Corchorus olitorius</name>
    <dbReference type="NCBI Taxonomy" id="93759"/>
    <lineage>
        <taxon>Eukaryota</taxon>
        <taxon>Viridiplantae</taxon>
        <taxon>Streptophyta</taxon>
        <taxon>Embryophyta</taxon>
        <taxon>Tracheophyta</taxon>
        <taxon>Spermatophyta</taxon>
        <taxon>Magnoliopsida</taxon>
        <taxon>eudicotyledons</taxon>
        <taxon>Gunneridae</taxon>
        <taxon>Pentapetalae</taxon>
        <taxon>rosids</taxon>
        <taxon>malvids</taxon>
        <taxon>Malvales</taxon>
        <taxon>Malvaceae</taxon>
        <taxon>Grewioideae</taxon>
        <taxon>Apeibeae</taxon>
        <taxon>Corchorus</taxon>
    </lineage>
</organism>
<name>A0A1R3ILB2_9ROSI</name>
<sequence>MPLTNLRSNPPTTGNTKPENPKPSNPGGNSNKPSHHESPLQKRRKEIRLPERS</sequence>
<proteinExistence type="predicted"/>
<keyword evidence="3" id="KW-1185">Reference proteome</keyword>
<evidence type="ECO:0000256" key="1">
    <source>
        <dbReference type="SAM" id="MobiDB-lite"/>
    </source>
</evidence>
<gene>
    <name evidence="2" type="ORF">COLO4_22587</name>
</gene>
<accession>A0A1R3ILB2</accession>
<comment type="caution">
    <text evidence="2">The sequence shown here is derived from an EMBL/GenBank/DDBJ whole genome shotgun (WGS) entry which is preliminary data.</text>
</comment>
<evidence type="ECO:0000313" key="2">
    <source>
        <dbReference type="EMBL" id="OMO83331.1"/>
    </source>
</evidence>
<feature type="region of interest" description="Disordered" evidence="1">
    <location>
        <begin position="1"/>
        <end position="53"/>
    </location>
</feature>
<dbReference type="AlphaFoldDB" id="A0A1R3ILB2"/>
<reference evidence="3" key="1">
    <citation type="submission" date="2013-09" db="EMBL/GenBank/DDBJ databases">
        <title>Corchorus olitorius genome sequencing.</title>
        <authorList>
            <person name="Alam M."/>
            <person name="Haque M.S."/>
            <person name="Islam M.S."/>
            <person name="Emdad E.M."/>
            <person name="Islam M.M."/>
            <person name="Ahmed B."/>
            <person name="Halim A."/>
            <person name="Hossen Q.M.M."/>
            <person name="Hossain M.Z."/>
            <person name="Ahmed R."/>
            <person name="Khan M.M."/>
            <person name="Islam R."/>
            <person name="Rashid M.M."/>
            <person name="Khan S.A."/>
            <person name="Rahman M.S."/>
            <person name="Alam M."/>
            <person name="Yahiya A.S."/>
            <person name="Khan M.S."/>
            <person name="Azam M.S."/>
            <person name="Haque T."/>
            <person name="Lashkar M.Z.H."/>
            <person name="Akhand A.I."/>
            <person name="Morshed G."/>
            <person name="Roy S."/>
            <person name="Uddin K.S."/>
            <person name="Rabeya T."/>
            <person name="Hossain A.S."/>
            <person name="Chowdhury A."/>
            <person name="Snigdha A.R."/>
            <person name="Mortoza M.S."/>
            <person name="Matin S.A."/>
            <person name="Hoque S.M.E."/>
            <person name="Islam M.K."/>
            <person name="Roy D.K."/>
            <person name="Haider R."/>
            <person name="Moosa M.M."/>
            <person name="Elias S.M."/>
            <person name="Hasan A.M."/>
            <person name="Jahan S."/>
            <person name="Shafiuddin M."/>
            <person name="Mahmood N."/>
            <person name="Shommy N.S."/>
        </authorList>
    </citation>
    <scope>NUCLEOTIDE SEQUENCE [LARGE SCALE GENOMIC DNA]</scope>
    <source>
        <strain evidence="3">cv. O-4</strain>
    </source>
</reference>
<dbReference type="EMBL" id="AWUE01017991">
    <property type="protein sequence ID" value="OMO83331.1"/>
    <property type="molecule type" value="Genomic_DNA"/>
</dbReference>
<dbReference type="Proteomes" id="UP000187203">
    <property type="component" value="Unassembled WGS sequence"/>
</dbReference>